<reference evidence="1 2" key="1">
    <citation type="submission" date="2017-09" db="EMBL/GenBank/DDBJ databases">
        <title>Large-scale bioinformatics analysis of Bacillus genomes uncovers conserved roles of natural products in bacterial physiology.</title>
        <authorList>
            <consortium name="Agbiome Team Llc"/>
            <person name="Bleich R.M."/>
            <person name="Kirk G.J."/>
            <person name="Santa Maria K.C."/>
            <person name="Allen S.E."/>
            <person name="Farag S."/>
            <person name="Shank E.A."/>
            <person name="Bowers A."/>
        </authorList>
    </citation>
    <scope>NUCLEOTIDE SEQUENCE [LARGE SCALE GENOMIC DNA]</scope>
    <source>
        <strain evidence="1 2">AFS005140</strain>
    </source>
</reference>
<sequence length="82" mass="9720">NLLGSLIVFALTVRDYILQLDYKEDLEDYIDNLKNFWNGSETKLIQFILENDQNYYAWVPKEANIPNMYEVKIESVDVEEVL</sequence>
<accession>A0ABD6RW73</accession>
<organism evidence="1 2">
    <name type="scientific">Bacillus thuringiensis</name>
    <dbReference type="NCBI Taxonomy" id="1428"/>
    <lineage>
        <taxon>Bacteria</taxon>
        <taxon>Bacillati</taxon>
        <taxon>Bacillota</taxon>
        <taxon>Bacilli</taxon>
        <taxon>Bacillales</taxon>
        <taxon>Bacillaceae</taxon>
        <taxon>Bacillus</taxon>
        <taxon>Bacillus cereus group</taxon>
    </lineage>
</organism>
<dbReference type="AlphaFoldDB" id="A0ABD6RW73"/>
<evidence type="ECO:0000313" key="1">
    <source>
        <dbReference type="EMBL" id="PER35926.1"/>
    </source>
</evidence>
<name>A0ABD6RW73_BACTU</name>
<dbReference type="EMBL" id="NTYF01000281">
    <property type="protein sequence ID" value="PER35926.1"/>
    <property type="molecule type" value="Genomic_DNA"/>
</dbReference>
<feature type="non-terminal residue" evidence="1">
    <location>
        <position position="1"/>
    </location>
</feature>
<evidence type="ECO:0000313" key="2">
    <source>
        <dbReference type="Proteomes" id="UP000219897"/>
    </source>
</evidence>
<proteinExistence type="predicted"/>
<dbReference type="Proteomes" id="UP000219897">
    <property type="component" value="Unassembled WGS sequence"/>
</dbReference>
<comment type="caution">
    <text evidence="1">The sequence shown here is derived from an EMBL/GenBank/DDBJ whole genome shotgun (WGS) entry which is preliminary data.</text>
</comment>
<gene>
    <name evidence="1" type="ORF">CN495_35560</name>
</gene>
<protein>
    <submittedName>
        <fullName evidence="1">Uncharacterized protein</fullName>
    </submittedName>
</protein>